<gene>
    <name evidence="1" type="ORF">CLUMA_CG000917</name>
</gene>
<sequence>MFIKEKTRFSSNQILHFATIRSKIVAFGSKYLCENVRVLKMLLKSKVFQPVNLKEMKMKCENQMKFLLKGNDIRKSNSIFIFYFIVTKNLDYCGQLASGKNCNC</sequence>
<proteinExistence type="predicted"/>
<organism evidence="1 2">
    <name type="scientific">Clunio marinus</name>
    <dbReference type="NCBI Taxonomy" id="568069"/>
    <lineage>
        <taxon>Eukaryota</taxon>
        <taxon>Metazoa</taxon>
        <taxon>Ecdysozoa</taxon>
        <taxon>Arthropoda</taxon>
        <taxon>Hexapoda</taxon>
        <taxon>Insecta</taxon>
        <taxon>Pterygota</taxon>
        <taxon>Neoptera</taxon>
        <taxon>Endopterygota</taxon>
        <taxon>Diptera</taxon>
        <taxon>Nematocera</taxon>
        <taxon>Chironomoidea</taxon>
        <taxon>Chironomidae</taxon>
        <taxon>Clunio</taxon>
    </lineage>
</organism>
<reference evidence="1 2" key="1">
    <citation type="submission" date="2015-04" db="EMBL/GenBank/DDBJ databases">
        <authorList>
            <person name="Syromyatnikov M.Y."/>
            <person name="Popov V.N."/>
        </authorList>
    </citation>
    <scope>NUCLEOTIDE SEQUENCE [LARGE SCALE GENOMIC DNA]</scope>
</reference>
<name>A0A1J1HLB6_9DIPT</name>
<protein>
    <submittedName>
        <fullName evidence="1">CLUMA_CG000917, isoform A</fullName>
    </submittedName>
</protein>
<dbReference type="EMBL" id="CVRI01000003">
    <property type="protein sequence ID" value="CRK87033.1"/>
    <property type="molecule type" value="Genomic_DNA"/>
</dbReference>
<keyword evidence="2" id="KW-1185">Reference proteome</keyword>
<accession>A0A1J1HLB6</accession>
<evidence type="ECO:0000313" key="2">
    <source>
        <dbReference type="Proteomes" id="UP000183832"/>
    </source>
</evidence>
<dbReference type="AlphaFoldDB" id="A0A1J1HLB6"/>
<dbReference type="Proteomes" id="UP000183832">
    <property type="component" value="Unassembled WGS sequence"/>
</dbReference>
<evidence type="ECO:0000313" key="1">
    <source>
        <dbReference type="EMBL" id="CRK87033.1"/>
    </source>
</evidence>